<name>A0AAJ0HX17_9PEZI</name>
<gene>
    <name evidence="1" type="ORF">B0T25DRAFT_576736</name>
</gene>
<dbReference type="EMBL" id="JAUIQD010000001">
    <property type="protein sequence ID" value="KAK3364481.1"/>
    <property type="molecule type" value="Genomic_DNA"/>
</dbReference>
<organism evidence="1 2">
    <name type="scientific">Lasiosphaeria hispida</name>
    <dbReference type="NCBI Taxonomy" id="260671"/>
    <lineage>
        <taxon>Eukaryota</taxon>
        <taxon>Fungi</taxon>
        <taxon>Dikarya</taxon>
        <taxon>Ascomycota</taxon>
        <taxon>Pezizomycotina</taxon>
        <taxon>Sordariomycetes</taxon>
        <taxon>Sordariomycetidae</taxon>
        <taxon>Sordariales</taxon>
        <taxon>Lasiosphaeriaceae</taxon>
        <taxon>Lasiosphaeria</taxon>
    </lineage>
</organism>
<sequence>MTPKADADAATTAADMSDFNLAVEASSNSVDGSEGATADADIPTIAPRVPQVLLTDDLGLLSSFTTGTVSRWNGHANPVPPSVHPAYWEKLYNRADTFHCQCLQKQFREQTGKDNRKRSLEGKQKDTHFRAAILGRNKQNREARVTWYLALEYLVCDLVQTAEFDFPHPLKRLEEKNGGKAKALRQTRVGLPREFFDFLESRAGVKLCPRDQVDPVELDPHDPCGPRWYGEGELVTTMVLS</sequence>
<comment type="caution">
    <text evidence="1">The sequence shown here is derived from an EMBL/GenBank/DDBJ whole genome shotgun (WGS) entry which is preliminary data.</text>
</comment>
<accession>A0AAJ0HX17</accession>
<protein>
    <submittedName>
        <fullName evidence="1">Uncharacterized protein</fullName>
    </submittedName>
</protein>
<evidence type="ECO:0000313" key="2">
    <source>
        <dbReference type="Proteomes" id="UP001275084"/>
    </source>
</evidence>
<dbReference type="Proteomes" id="UP001275084">
    <property type="component" value="Unassembled WGS sequence"/>
</dbReference>
<reference evidence="1" key="1">
    <citation type="journal article" date="2023" name="Mol. Phylogenet. Evol.">
        <title>Genome-scale phylogeny and comparative genomics of the fungal order Sordariales.</title>
        <authorList>
            <person name="Hensen N."/>
            <person name="Bonometti L."/>
            <person name="Westerberg I."/>
            <person name="Brannstrom I.O."/>
            <person name="Guillou S."/>
            <person name="Cros-Aarteil S."/>
            <person name="Calhoun S."/>
            <person name="Haridas S."/>
            <person name="Kuo A."/>
            <person name="Mondo S."/>
            <person name="Pangilinan J."/>
            <person name="Riley R."/>
            <person name="LaButti K."/>
            <person name="Andreopoulos B."/>
            <person name="Lipzen A."/>
            <person name="Chen C."/>
            <person name="Yan M."/>
            <person name="Daum C."/>
            <person name="Ng V."/>
            <person name="Clum A."/>
            <person name="Steindorff A."/>
            <person name="Ohm R.A."/>
            <person name="Martin F."/>
            <person name="Silar P."/>
            <person name="Natvig D.O."/>
            <person name="Lalanne C."/>
            <person name="Gautier V."/>
            <person name="Ament-Velasquez S.L."/>
            <person name="Kruys A."/>
            <person name="Hutchinson M.I."/>
            <person name="Powell A.J."/>
            <person name="Barry K."/>
            <person name="Miller A.N."/>
            <person name="Grigoriev I.V."/>
            <person name="Debuchy R."/>
            <person name="Gladieux P."/>
            <person name="Hiltunen Thoren M."/>
            <person name="Johannesson H."/>
        </authorList>
    </citation>
    <scope>NUCLEOTIDE SEQUENCE</scope>
    <source>
        <strain evidence="1">CBS 955.72</strain>
    </source>
</reference>
<dbReference type="AlphaFoldDB" id="A0AAJ0HX17"/>
<proteinExistence type="predicted"/>
<evidence type="ECO:0000313" key="1">
    <source>
        <dbReference type="EMBL" id="KAK3364481.1"/>
    </source>
</evidence>
<keyword evidence="2" id="KW-1185">Reference proteome</keyword>
<reference evidence="1" key="2">
    <citation type="submission" date="2023-06" db="EMBL/GenBank/DDBJ databases">
        <authorList>
            <consortium name="Lawrence Berkeley National Laboratory"/>
            <person name="Haridas S."/>
            <person name="Hensen N."/>
            <person name="Bonometti L."/>
            <person name="Westerberg I."/>
            <person name="Brannstrom I.O."/>
            <person name="Guillou S."/>
            <person name="Cros-Aarteil S."/>
            <person name="Calhoun S."/>
            <person name="Kuo A."/>
            <person name="Mondo S."/>
            <person name="Pangilinan J."/>
            <person name="Riley R."/>
            <person name="Labutti K."/>
            <person name="Andreopoulos B."/>
            <person name="Lipzen A."/>
            <person name="Chen C."/>
            <person name="Yanf M."/>
            <person name="Daum C."/>
            <person name="Ng V."/>
            <person name="Clum A."/>
            <person name="Steindorff A."/>
            <person name="Ohm R."/>
            <person name="Martin F."/>
            <person name="Silar P."/>
            <person name="Natvig D."/>
            <person name="Lalanne C."/>
            <person name="Gautier V."/>
            <person name="Ament-Velasquez S.L."/>
            <person name="Kruys A."/>
            <person name="Hutchinson M.I."/>
            <person name="Powell A.J."/>
            <person name="Barry K."/>
            <person name="Miller A.N."/>
            <person name="Grigoriev I.V."/>
            <person name="Debuchy R."/>
            <person name="Gladieux P."/>
            <person name="Thoren M.H."/>
            <person name="Johannesson H."/>
        </authorList>
    </citation>
    <scope>NUCLEOTIDE SEQUENCE</scope>
    <source>
        <strain evidence="1">CBS 955.72</strain>
    </source>
</reference>